<evidence type="ECO:0000256" key="7">
    <source>
        <dbReference type="ARBA" id="ARBA00022694"/>
    </source>
</evidence>
<feature type="region of interest" description="Disordered" evidence="11">
    <location>
        <begin position="484"/>
        <end position="616"/>
    </location>
</feature>
<evidence type="ECO:0000256" key="11">
    <source>
        <dbReference type="SAM" id="MobiDB-lite"/>
    </source>
</evidence>
<keyword evidence="3" id="KW-0820">tRNA-binding</keyword>
<comment type="similarity">
    <text evidence="2 10">Belongs to the class I-like SAM-binding methyltransferase superfamily. RsmB/NOP family.</text>
</comment>
<dbReference type="GO" id="GO:0016428">
    <property type="term" value="F:tRNA (cytidine-5-)-methyltransferase activity"/>
    <property type="evidence" value="ECO:0007669"/>
    <property type="project" value="InterPro"/>
</dbReference>
<keyword evidence="6 10" id="KW-0949">S-adenosyl-L-methionine</keyword>
<dbReference type="Pfam" id="PF25376">
    <property type="entry name" value="Pre-PUA_NSUN2"/>
    <property type="match status" value="1"/>
</dbReference>
<name>A0A2B7XE29_POLH7</name>
<dbReference type="InterPro" id="IPR018314">
    <property type="entry name" value="RsmB/NOL1/NOP2-like_CS"/>
</dbReference>
<dbReference type="GO" id="GO:0005634">
    <property type="term" value="C:nucleus"/>
    <property type="evidence" value="ECO:0007669"/>
    <property type="project" value="UniProtKB-SubCell"/>
</dbReference>
<dbReference type="PROSITE" id="PS51686">
    <property type="entry name" value="SAM_MT_RSMB_NOP"/>
    <property type="match status" value="1"/>
</dbReference>
<feature type="binding site" evidence="10">
    <location>
        <position position="250"/>
    </location>
    <ligand>
        <name>S-adenosyl-L-methionine</name>
        <dbReference type="ChEBI" id="CHEBI:59789"/>
    </ligand>
</feature>
<keyword evidence="9" id="KW-0539">Nucleus</keyword>
<feature type="compositionally biased region" description="Polar residues" evidence="11">
    <location>
        <begin position="569"/>
        <end position="580"/>
    </location>
</feature>
<dbReference type="InterPro" id="IPR023267">
    <property type="entry name" value="RCMT"/>
</dbReference>
<feature type="compositionally biased region" description="Basic and acidic residues" evidence="11">
    <location>
        <begin position="846"/>
        <end position="856"/>
    </location>
</feature>
<evidence type="ECO:0000313" key="13">
    <source>
        <dbReference type="EMBL" id="PGH09914.1"/>
    </source>
</evidence>
<dbReference type="OrthoDB" id="6093671at2759"/>
<keyword evidence="14" id="KW-1185">Reference proteome</keyword>
<evidence type="ECO:0000256" key="2">
    <source>
        <dbReference type="ARBA" id="ARBA00007494"/>
    </source>
</evidence>
<dbReference type="AlphaFoldDB" id="A0A2B7XE29"/>
<feature type="compositionally biased region" description="Acidic residues" evidence="11">
    <location>
        <begin position="876"/>
        <end position="887"/>
    </location>
</feature>
<dbReference type="PRINTS" id="PR02008">
    <property type="entry name" value="RCMTFAMILY"/>
</dbReference>
<comment type="subcellular location">
    <subcellularLocation>
        <location evidence="1">Nucleus</location>
    </subcellularLocation>
</comment>
<feature type="binding site" evidence="10">
    <location>
        <position position="310"/>
    </location>
    <ligand>
        <name>S-adenosyl-L-methionine</name>
        <dbReference type="ChEBI" id="CHEBI:59789"/>
    </ligand>
</feature>
<protein>
    <recommendedName>
        <fullName evidence="12">SAM-dependent MTase RsmB/NOP-type domain-containing protein</fullName>
    </recommendedName>
</protein>
<evidence type="ECO:0000256" key="9">
    <source>
        <dbReference type="ARBA" id="ARBA00023242"/>
    </source>
</evidence>
<sequence>MGKRGKKGGSRGGRGVRADYSAIVKQNEKYENYYNSLLNMPEEEKTQLWEALRRELPNSFRFTGSRRQVPPSRTALRDYSHALAVQQRLRDFYIPKITSITYEGKLVEPPRAVPWYPDQLAWSMTTPKNVVRRFAPFSAFQKFLVAETEIGNISRQEVVSMIPPLVLDVQPGMVVLDMCAAPGSKSAQLMEMVHAGEEERMAKIAQKLENDVEGAREAGTVNVPQLLNGEMELDGFDDDGRSTGLLIANDADYKRAHMLIHQMKRLNSPNLLVTNHDATMYPSIRLPPTTTPDGKVIQNRYLKFDRILADVPCSGDGTSRKNPNVWKDWNPANALGLHATQCRILARSLQMLKVGGRVVYSTCSMNPVENEAAVASVIDRCGGPSKVQIVDCSNELQGLIRSPGMQSWTVMDKRGRTWKSYKDVEEAIAGGDETLNRVVEGMFPPPEDSEEIDLSRCIRVYPHQQDTGGFFIAVLEKKGEIRAKPEGTRRDIPAAAVAPSSDINEQKKENGSKPATPHSTTEGQAAPLAPAASEDNSPANPMEASAPKRSVEEADEGPSVKRQKVADDTPTSEVATTSEQPAGAETKPEQDASQPKLLSKLPPKRKPGQPFEEPFTYLDPNIEEFDRIFKFYDISPQFPRDRFLVRNPEGRLAKTVYYTSALGRDILVENAGSGIKFVHGGIKMFVKQDVQSPEVCPWRIQTDGLKIIESWVGERVVTIHKKETLRKLLIEMFPKVNDDGWKELGEIGEWAKDLDMGCSILRIDPSEDENGFSERMVFPLWRSMYSLNLMLPKEDRRALLLRLFDDDTPIAGQPQKRKAAEPNNESNGQTTANVKGAEDSDILPSKAEEDAIKKENLVLGQEEQDAMSARESFNVVDEEADEMNTTV</sequence>
<feature type="active site" description="Nucleophile" evidence="10">
    <location>
        <position position="363"/>
    </location>
</feature>
<dbReference type="PANTHER" id="PTHR22808:SF1">
    <property type="entry name" value="RNA CYTOSINE-C(5)-METHYLTRANSFERASE NSUN2-RELATED"/>
    <property type="match status" value="1"/>
</dbReference>
<feature type="binding site" evidence="10">
    <location>
        <begin position="179"/>
        <end position="185"/>
    </location>
    <ligand>
        <name>S-adenosyl-L-methionine</name>
        <dbReference type="ChEBI" id="CHEBI:59789"/>
    </ligand>
</feature>
<evidence type="ECO:0000313" key="14">
    <source>
        <dbReference type="Proteomes" id="UP000224634"/>
    </source>
</evidence>
<dbReference type="Proteomes" id="UP000224634">
    <property type="component" value="Unassembled WGS sequence"/>
</dbReference>
<keyword evidence="8 10" id="KW-0694">RNA-binding</keyword>
<evidence type="ECO:0000256" key="6">
    <source>
        <dbReference type="ARBA" id="ARBA00022691"/>
    </source>
</evidence>
<comment type="caution">
    <text evidence="13">The sequence shown here is derived from an EMBL/GenBank/DDBJ whole genome shotgun (WGS) entry which is preliminary data.</text>
</comment>
<dbReference type="PRINTS" id="PR02011">
    <property type="entry name" value="RCMTNCL1"/>
</dbReference>
<dbReference type="STRING" id="1447883.A0A2B7XE29"/>
<dbReference type="InterPro" id="IPR029063">
    <property type="entry name" value="SAM-dependent_MTases_sf"/>
</dbReference>
<proteinExistence type="inferred from homology"/>
<dbReference type="GO" id="GO:0005737">
    <property type="term" value="C:cytoplasm"/>
    <property type="evidence" value="ECO:0007669"/>
    <property type="project" value="TreeGrafter"/>
</dbReference>
<dbReference type="SUPFAM" id="SSF53335">
    <property type="entry name" value="S-adenosyl-L-methionine-dependent methyltransferases"/>
    <property type="match status" value="1"/>
</dbReference>
<dbReference type="InterPro" id="IPR001678">
    <property type="entry name" value="MeTrfase_RsmB-F_NOP2_dom"/>
</dbReference>
<evidence type="ECO:0000256" key="4">
    <source>
        <dbReference type="ARBA" id="ARBA00022603"/>
    </source>
</evidence>
<dbReference type="GO" id="GO:0030488">
    <property type="term" value="P:tRNA methylation"/>
    <property type="evidence" value="ECO:0007669"/>
    <property type="project" value="TreeGrafter"/>
</dbReference>
<dbReference type="InterPro" id="IPR057285">
    <property type="entry name" value="Pre-PUA_NSUN2"/>
</dbReference>
<dbReference type="PANTHER" id="PTHR22808">
    <property type="entry name" value="NCL1 YEAST -RELATED NOL1/NOP2/FMU SUN DOMAIN-CONTAINING"/>
    <property type="match status" value="1"/>
</dbReference>
<dbReference type="InterPro" id="IPR049560">
    <property type="entry name" value="MeTrfase_RsmB-F_NOP2_cat"/>
</dbReference>
<evidence type="ECO:0000256" key="5">
    <source>
        <dbReference type="ARBA" id="ARBA00022679"/>
    </source>
</evidence>
<feature type="region of interest" description="Disordered" evidence="11">
    <location>
        <begin position="811"/>
        <end position="887"/>
    </location>
</feature>
<evidence type="ECO:0000256" key="1">
    <source>
        <dbReference type="ARBA" id="ARBA00004123"/>
    </source>
</evidence>
<feature type="binding site" evidence="10">
    <location>
        <position position="277"/>
    </location>
    <ligand>
        <name>S-adenosyl-L-methionine</name>
        <dbReference type="ChEBI" id="CHEBI:59789"/>
    </ligand>
</feature>
<dbReference type="GO" id="GO:0000049">
    <property type="term" value="F:tRNA binding"/>
    <property type="evidence" value="ECO:0007669"/>
    <property type="project" value="UniProtKB-KW"/>
</dbReference>
<dbReference type="Gene3D" id="3.40.50.150">
    <property type="entry name" value="Vaccinia Virus protein VP39"/>
    <property type="match status" value="1"/>
</dbReference>
<dbReference type="InterPro" id="IPR023270">
    <property type="entry name" value="RCMT_NCL1"/>
</dbReference>
<feature type="domain" description="SAM-dependent MTase RsmB/NOP-type" evidence="12">
    <location>
        <begin position="48"/>
        <end position="478"/>
    </location>
</feature>
<evidence type="ECO:0000256" key="8">
    <source>
        <dbReference type="ARBA" id="ARBA00022884"/>
    </source>
</evidence>
<keyword evidence="4 10" id="KW-0489">Methyltransferase</keyword>
<keyword evidence="7" id="KW-0819">tRNA processing</keyword>
<evidence type="ECO:0000259" key="12">
    <source>
        <dbReference type="PROSITE" id="PS51686"/>
    </source>
</evidence>
<feature type="compositionally biased region" description="Polar residues" evidence="11">
    <location>
        <begin position="823"/>
        <end position="833"/>
    </location>
</feature>
<dbReference type="Pfam" id="PF01189">
    <property type="entry name" value="Methyltr_RsmB-F"/>
    <property type="match status" value="1"/>
</dbReference>
<organism evidence="13 14">
    <name type="scientific">Polytolypa hystricis (strain UAMH7299)</name>
    <dbReference type="NCBI Taxonomy" id="1447883"/>
    <lineage>
        <taxon>Eukaryota</taxon>
        <taxon>Fungi</taxon>
        <taxon>Dikarya</taxon>
        <taxon>Ascomycota</taxon>
        <taxon>Pezizomycotina</taxon>
        <taxon>Eurotiomycetes</taxon>
        <taxon>Eurotiomycetidae</taxon>
        <taxon>Onygenales</taxon>
        <taxon>Onygenales incertae sedis</taxon>
        <taxon>Polytolypa</taxon>
    </lineage>
</organism>
<reference evidence="13 14" key="1">
    <citation type="submission" date="2017-10" db="EMBL/GenBank/DDBJ databases">
        <title>Comparative genomics in systemic dimorphic fungi from Ajellomycetaceae.</title>
        <authorList>
            <person name="Munoz J.F."/>
            <person name="Mcewen J.G."/>
            <person name="Clay O.K."/>
            <person name="Cuomo C.A."/>
        </authorList>
    </citation>
    <scope>NUCLEOTIDE SEQUENCE [LARGE SCALE GENOMIC DNA]</scope>
    <source>
        <strain evidence="13 14">UAMH7299</strain>
    </source>
</reference>
<dbReference type="PROSITE" id="PS01153">
    <property type="entry name" value="NOL1_NOP2_SUN"/>
    <property type="match status" value="1"/>
</dbReference>
<dbReference type="EMBL" id="PDNA01000150">
    <property type="protein sequence ID" value="PGH09914.1"/>
    <property type="molecule type" value="Genomic_DNA"/>
</dbReference>
<dbReference type="Pfam" id="PF25378">
    <property type="entry name" value="PUA_NSUN2"/>
    <property type="match status" value="1"/>
</dbReference>
<gene>
    <name evidence="13" type="ORF">AJ80_07626</name>
</gene>
<evidence type="ECO:0000256" key="3">
    <source>
        <dbReference type="ARBA" id="ARBA00022555"/>
    </source>
</evidence>
<accession>A0A2B7XE29</accession>
<dbReference type="InterPro" id="IPR057286">
    <property type="entry name" value="PUA_NSUN2"/>
</dbReference>
<keyword evidence="5 10" id="KW-0808">Transferase</keyword>
<evidence type="ECO:0000256" key="10">
    <source>
        <dbReference type="PROSITE-ProRule" id="PRU01023"/>
    </source>
</evidence>